<sequence length="111" mass="12408">MWLKVFQQRIHTLSMIQIAVGAASGPDVPTTFEVTYEILRNDDVIATMNDTMDYVSSGGVGRHTNYPNSPIVDRNPSAGMNTYALRCRRVANETNILFILKPKSFSNNTIK</sequence>
<dbReference type="Proteomes" id="UP001231941">
    <property type="component" value="Unassembled WGS sequence"/>
</dbReference>
<organism evidence="1 2">
    <name type="scientific">Chengkuizengella axinellae</name>
    <dbReference type="NCBI Taxonomy" id="3064388"/>
    <lineage>
        <taxon>Bacteria</taxon>
        <taxon>Bacillati</taxon>
        <taxon>Bacillota</taxon>
        <taxon>Bacilli</taxon>
        <taxon>Bacillales</taxon>
        <taxon>Paenibacillaceae</taxon>
        <taxon>Chengkuizengella</taxon>
    </lineage>
</organism>
<reference evidence="1 2" key="1">
    <citation type="submission" date="2023-08" db="EMBL/GenBank/DDBJ databases">
        <authorList>
            <person name="Park J.-S."/>
        </authorList>
    </citation>
    <scope>NUCLEOTIDE SEQUENCE [LARGE SCALE GENOMIC DNA]</scope>
    <source>
        <strain evidence="1 2">2205SS18-9</strain>
    </source>
</reference>
<evidence type="ECO:0000313" key="2">
    <source>
        <dbReference type="Proteomes" id="UP001231941"/>
    </source>
</evidence>
<accession>A0ABT9J4L2</accession>
<name>A0ABT9J4L2_9BACL</name>
<evidence type="ECO:0000313" key="1">
    <source>
        <dbReference type="EMBL" id="MDP5276530.1"/>
    </source>
</evidence>
<gene>
    <name evidence="1" type="ORF">Q5Y73_20760</name>
</gene>
<protein>
    <submittedName>
        <fullName evidence="1">Uncharacterized protein</fullName>
    </submittedName>
</protein>
<dbReference type="RefSeq" id="WP_305993837.1">
    <property type="nucleotide sequence ID" value="NZ_JAVAMP010000015.1"/>
</dbReference>
<keyword evidence="2" id="KW-1185">Reference proteome</keyword>
<dbReference type="EMBL" id="JAVAMP010000015">
    <property type="protein sequence ID" value="MDP5276530.1"/>
    <property type="molecule type" value="Genomic_DNA"/>
</dbReference>
<comment type="caution">
    <text evidence="1">The sequence shown here is derived from an EMBL/GenBank/DDBJ whole genome shotgun (WGS) entry which is preliminary data.</text>
</comment>
<proteinExistence type="predicted"/>